<evidence type="ECO:0000313" key="2">
    <source>
        <dbReference type="EMBL" id="MDC7682266.1"/>
    </source>
</evidence>
<keyword evidence="1" id="KW-0812">Transmembrane</keyword>
<gene>
    <name evidence="2" type="ORF">PQU92_03205</name>
</gene>
<keyword evidence="1" id="KW-0472">Membrane</keyword>
<feature type="transmembrane region" description="Helical" evidence="1">
    <location>
        <begin position="333"/>
        <end position="350"/>
    </location>
</feature>
<feature type="transmembrane region" description="Helical" evidence="1">
    <location>
        <begin position="181"/>
        <end position="210"/>
    </location>
</feature>
<feature type="transmembrane region" description="Helical" evidence="1">
    <location>
        <begin position="280"/>
        <end position="297"/>
    </location>
</feature>
<evidence type="ECO:0000256" key="1">
    <source>
        <dbReference type="SAM" id="Phobius"/>
    </source>
</evidence>
<sequence length="508" mass="55664">MRKPFSIPLNQTAFAAGLILLAFGLVAWIVLSPAAVHGLYNSDILLPAALHDNAFTRPNGYMGFQQARILSFFPDQAVYHPMALLTGDPRAAFFGYAVISFLALTWVGATAIHQLDPNIRVPTAALAFALVFTLLTFGLKQVPGLSPPYDALLFPVNHSGPLIVSIWLFTRLKAPLKPQMLLLSAIIFLTSLSDALFLLFAVAPLGLAALTRLDFVSPRALLRSLWREKTYAGLMAFGLCGVGASSLFFSQGAPPLTVQAVVDALRLLRHDLLSLNPFNLYYLIGLVVLVGVVTEVVKRSGDARRQMIYVAAAMSLPIGFFVVYYGGQGASRYLMALFVWPLILLSGALARHLRKGRRVILAGSLVGLAAGTAAHGSAIPALNWRDPVETCLSRYPSLTRGLAAFWVARPISVSSDFRLRTEQISPDGQPYVWGNDPWWYWHGADGTPARFDFIVMKDLDEAAIRAKYGDPARVIQCPTTAVWMYDDPARVAETLVRDATRLKRQIRL</sequence>
<dbReference type="EMBL" id="JAQQKX010000002">
    <property type="protein sequence ID" value="MDC7682266.1"/>
    <property type="molecule type" value="Genomic_DNA"/>
</dbReference>
<proteinExistence type="predicted"/>
<dbReference type="Proteomes" id="UP001214854">
    <property type="component" value="Unassembled WGS sequence"/>
</dbReference>
<dbReference type="RefSeq" id="WP_272746776.1">
    <property type="nucleotide sequence ID" value="NZ_JAQQKX010000002.1"/>
</dbReference>
<organism evidence="2 3">
    <name type="scientific">Asticcacaulis aquaticus</name>
    <dbReference type="NCBI Taxonomy" id="2984212"/>
    <lineage>
        <taxon>Bacteria</taxon>
        <taxon>Pseudomonadati</taxon>
        <taxon>Pseudomonadota</taxon>
        <taxon>Alphaproteobacteria</taxon>
        <taxon>Caulobacterales</taxon>
        <taxon>Caulobacteraceae</taxon>
        <taxon>Asticcacaulis</taxon>
    </lineage>
</organism>
<accession>A0ABT5HS20</accession>
<feature type="transmembrane region" description="Helical" evidence="1">
    <location>
        <begin position="12"/>
        <end position="31"/>
    </location>
</feature>
<name>A0ABT5HS20_9CAUL</name>
<protein>
    <recommendedName>
        <fullName evidence="4">Glycosyltransferase RgtA/B/C/D-like domain-containing protein</fullName>
    </recommendedName>
</protein>
<feature type="transmembrane region" description="Helical" evidence="1">
    <location>
        <begin position="91"/>
        <end position="113"/>
    </location>
</feature>
<reference evidence="2 3" key="1">
    <citation type="submission" date="2023-01" db="EMBL/GenBank/DDBJ databases">
        <title>Novel species of the genus Asticcacaulis isolated from rivers.</title>
        <authorList>
            <person name="Lu H."/>
        </authorList>
    </citation>
    <scope>NUCLEOTIDE SEQUENCE [LARGE SCALE GENOMIC DNA]</scope>
    <source>
        <strain evidence="2 3">BYS171W</strain>
    </source>
</reference>
<feature type="transmembrane region" description="Helical" evidence="1">
    <location>
        <begin position="231"/>
        <end position="249"/>
    </location>
</feature>
<feature type="transmembrane region" description="Helical" evidence="1">
    <location>
        <begin position="309"/>
        <end position="327"/>
    </location>
</feature>
<keyword evidence="3" id="KW-1185">Reference proteome</keyword>
<evidence type="ECO:0000313" key="3">
    <source>
        <dbReference type="Proteomes" id="UP001214854"/>
    </source>
</evidence>
<keyword evidence="1" id="KW-1133">Transmembrane helix</keyword>
<feature type="transmembrane region" description="Helical" evidence="1">
    <location>
        <begin position="119"/>
        <end position="139"/>
    </location>
</feature>
<evidence type="ECO:0008006" key="4">
    <source>
        <dbReference type="Google" id="ProtNLM"/>
    </source>
</evidence>
<comment type="caution">
    <text evidence="2">The sequence shown here is derived from an EMBL/GenBank/DDBJ whole genome shotgun (WGS) entry which is preliminary data.</text>
</comment>